<sequence>MSREKGCNDGIVCSDRKNIADQLRSFPNRSIYLKRSFL</sequence>
<accession>F7VF24</accession>
<dbReference type="AlphaFoldDB" id="F7VF24"/>
<name>F7VF24_9PROT</name>
<dbReference type="EMBL" id="BABS01000059">
    <property type="protein sequence ID" value="GAA08969.1"/>
    <property type="molecule type" value="Genomic_DNA"/>
</dbReference>
<evidence type="ECO:0000313" key="2">
    <source>
        <dbReference type="Proteomes" id="UP000004319"/>
    </source>
</evidence>
<gene>
    <name evidence="1" type="ORF">ATPR_1973</name>
</gene>
<organism evidence="1 2">
    <name type="scientific">Acetobacter tropicalis NBRC 101654</name>
    <dbReference type="NCBI Taxonomy" id="749388"/>
    <lineage>
        <taxon>Bacteria</taxon>
        <taxon>Pseudomonadati</taxon>
        <taxon>Pseudomonadota</taxon>
        <taxon>Alphaproteobacteria</taxon>
        <taxon>Acetobacterales</taxon>
        <taxon>Acetobacteraceae</taxon>
        <taxon>Acetobacter</taxon>
    </lineage>
</organism>
<comment type="caution">
    <text evidence="1">The sequence shown here is derived from an EMBL/GenBank/DDBJ whole genome shotgun (WGS) entry which is preliminary data.</text>
</comment>
<dbReference type="Proteomes" id="UP000004319">
    <property type="component" value="Unassembled WGS sequence"/>
</dbReference>
<evidence type="ECO:0000313" key="1">
    <source>
        <dbReference type="EMBL" id="GAA08969.1"/>
    </source>
</evidence>
<protein>
    <submittedName>
        <fullName evidence="1">Uncharacterized protein</fullName>
    </submittedName>
</protein>
<reference evidence="1 2" key="1">
    <citation type="journal article" date="2011" name="Biochem. Biophys. Res. Commun.">
        <title>Increased number of Arginine-based salt bridges contributes to the thermotolerance of thermotolerant acetic acid bacteria, Acetobacter tropicalis SKU1100.</title>
        <authorList>
            <person name="Matsutani M."/>
            <person name="Hirakawa H."/>
            <person name="Nishikura M."/>
            <person name="Soemphol W."/>
            <person name="Ali I.A.I."/>
            <person name="Yakushi T."/>
            <person name="Matsushita K."/>
        </authorList>
    </citation>
    <scope>NUCLEOTIDE SEQUENCE [LARGE SCALE GENOMIC DNA]</scope>
    <source>
        <strain evidence="1 2">NBRC 101654</strain>
    </source>
</reference>
<proteinExistence type="predicted"/>